<name>A0ABV5Q4V3_9ACTN</name>
<dbReference type="SUPFAM" id="SSF53850">
    <property type="entry name" value="Periplasmic binding protein-like II"/>
    <property type="match status" value="1"/>
</dbReference>
<dbReference type="PROSITE" id="PS51257">
    <property type="entry name" value="PROKAR_LIPOPROTEIN"/>
    <property type="match status" value="1"/>
</dbReference>
<keyword evidence="1 2" id="KW-0732">Signal</keyword>
<organism evidence="3 4">
    <name type="scientific">Nonomuraea roseola</name>
    <dbReference type="NCBI Taxonomy" id="46179"/>
    <lineage>
        <taxon>Bacteria</taxon>
        <taxon>Bacillati</taxon>
        <taxon>Actinomycetota</taxon>
        <taxon>Actinomycetes</taxon>
        <taxon>Streptosporangiales</taxon>
        <taxon>Streptosporangiaceae</taxon>
        <taxon>Nonomuraea</taxon>
    </lineage>
</organism>
<dbReference type="Pfam" id="PF13343">
    <property type="entry name" value="SBP_bac_6"/>
    <property type="match status" value="1"/>
</dbReference>
<comment type="caution">
    <text evidence="3">The sequence shown here is derived from an EMBL/GenBank/DDBJ whole genome shotgun (WGS) entry which is preliminary data.</text>
</comment>
<dbReference type="PANTHER" id="PTHR30006:SF2">
    <property type="entry name" value="ABC TRANSPORTER SUBSTRATE-BINDING PROTEIN"/>
    <property type="match status" value="1"/>
</dbReference>
<dbReference type="Gene3D" id="3.40.190.10">
    <property type="entry name" value="Periplasmic binding protein-like II"/>
    <property type="match status" value="2"/>
</dbReference>
<evidence type="ECO:0000313" key="4">
    <source>
        <dbReference type="Proteomes" id="UP001589646"/>
    </source>
</evidence>
<dbReference type="RefSeq" id="WP_346124511.1">
    <property type="nucleotide sequence ID" value="NZ_BAAAXC010000015.1"/>
</dbReference>
<evidence type="ECO:0000256" key="1">
    <source>
        <dbReference type="ARBA" id="ARBA00022729"/>
    </source>
</evidence>
<proteinExistence type="predicted"/>
<protein>
    <submittedName>
        <fullName evidence="3">Extracellular solute-binding protein</fullName>
    </submittedName>
</protein>
<dbReference type="Proteomes" id="UP001589646">
    <property type="component" value="Unassembled WGS sequence"/>
</dbReference>
<sequence length="358" mass="38086">MKLRIALLAAASAVAMTACGATGSSYDWQAAPDSSKIAEQGKDLPTYGLAPDWANYGEVVKAFCAKHNGTCAHKDTDMSSSEEIVKFDAEKDNPVGTASDIGLMWGPIAEAKGVVPEYLPPAASRLKAWQKGKGGWVATFVGAPAFVVNVDKVPNPPKSWADLLKPEYKGQVAIKNPTSSGTGQAMVVAAAIANGGSVDDLAPAYAYFKKLTDAGNISAVKMSEETLEKGEAPIQINYDFNGLAQKAALKAKNVNVEVIVPSDGSVWSPSGLMINKYNSAKGDFLKGFIDYVLSDEAQIMFAKFGARPIRALNGDLRLPEEAKANWLPESAYAPVKEIEITRVNPETIVADWESKVLA</sequence>
<feature type="chain" id="PRO_5047538046" evidence="2">
    <location>
        <begin position="21"/>
        <end position="358"/>
    </location>
</feature>
<keyword evidence="4" id="KW-1185">Reference proteome</keyword>
<reference evidence="3 4" key="1">
    <citation type="submission" date="2024-09" db="EMBL/GenBank/DDBJ databases">
        <authorList>
            <person name="Sun Q."/>
            <person name="Mori K."/>
        </authorList>
    </citation>
    <scope>NUCLEOTIDE SEQUENCE [LARGE SCALE GENOMIC DNA]</scope>
    <source>
        <strain evidence="3 4">JCM 3323</strain>
    </source>
</reference>
<accession>A0ABV5Q4V3</accession>
<gene>
    <name evidence="3" type="ORF">ACFFRN_28230</name>
</gene>
<dbReference type="PANTHER" id="PTHR30006">
    <property type="entry name" value="THIAMINE-BINDING PERIPLASMIC PROTEIN-RELATED"/>
    <property type="match status" value="1"/>
</dbReference>
<evidence type="ECO:0000313" key="3">
    <source>
        <dbReference type="EMBL" id="MFB9530501.1"/>
    </source>
</evidence>
<feature type="signal peptide" evidence="2">
    <location>
        <begin position="1"/>
        <end position="20"/>
    </location>
</feature>
<dbReference type="EMBL" id="JBHMCE010000008">
    <property type="protein sequence ID" value="MFB9530501.1"/>
    <property type="molecule type" value="Genomic_DNA"/>
</dbReference>
<evidence type="ECO:0000256" key="2">
    <source>
        <dbReference type="SAM" id="SignalP"/>
    </source>
</evidence>